<accession>A0A8D8A704</accession>
<dbReference type="AlphaFoldDB" id="A0A8D8A704"/>
<proteinExistence type="predicted"/>
<dbReference type="EMBL" id="HBUE01018311">
    <property type="protein sequence ID" value="CAG6451442.1"/>
    <property type="molecule type" value="Transcribed_RNA"/>
</dbReference>
<name>A0A8D8A704_CULPI</name>
<reference evidence="1" key="1">
    <citation type="submission" date="2021-05" db="EMBL/GenBank/DDBJ databases">
        <authorList>
            <person name="Alioto T."/>
            <person name="Alioto T."/>
            <person name="Gomez Garrido J."/>
        </authorList>
    </citation>
    <scope>NUCLEOTIDE SEQUENCE</scope>
</reference>
<dbReference type="EMBL" id="HBUE01018312">
    <property type="protein sequence ID" value="CAG6451444.1"/>
    <property type="molecule type" value="Transcribed_RNA"/>
</dbReference>
<protein>
    <submittedName>
        <fullName evidence="1">(northern house mosquito) hypothetical protein</fullName>
    </submittedName>
</protein>
<organism evidence="1">
    <name type="scientific">Culex pipiens</name>
    <name type="common">House mosquito</name>
    <dbReference type="NCBI Taxonomy" id="7175"/>
    <lineage>
        <taxon>Eukaryota</taxon>
        <taxon>Metazoa</taxon>
        <taxon>Ecdysozoa</taxon>
        <taxon>Arthropoda</taxon>
        <taxon>Hexapoda</taxon>
        <taxon>Insecta</taxon>
        <taxon>Pterygota</taxon>
        <taxon>Neoptera</taxon>
        <taxon>Endopterygota</taxon>
        <taxon>Diptera</taxon>
        <taxon>Nematocera</taxon>
        <taxon>Culicoidea</taxon>
        <taxon>Culicidae</taxon>
        <taxon>Culicinae</taxon>
        <taxon>Culicini</taxon>
        <taxon>Culex</taxon>
        <taxon>Culex</taxon>
    </lineage>
</organism>
<sequence length="101" mass="11512">MTLAPYCSTSRTMATCGAAGRRPLASPACQSQVWCAGVTLAPVRFFKAERSSSWNQASFRRCFLERTKRVRLMVFVDFAPKESTMGMIWRKCYSLKIRGRF</sequence>
<evidence type="ECO:0000313" key="1">
    <source>
        <dbReference type="EMBL" id="CAG6451442.1"/>
    </source>
</evidence>